<organism evidence="1 2">
    <name type="scientific">Rhodotorula paludigena</name>
    <dbReference type="NCBI Taxonomy" id="86838"/>
    <lineage>
        <taxon>Eukaryota</taxon>
        <taxon>Fungi</taxon>
        <taxon>Dikarya</taxon>
        <taxon>Basidiomycota</taxon>
        <taxon>Pucciniomycotina</taxon>
        <taxon>Microbotryomycetes</taxon>
        <taxon>Sporidiobolales</taxon>
        <taxon>Sporidiobolaceae</taxon>
        <taxon>Rhodotorula</taxon>
    </lineage>
</organism>
<dbReference type="Proteomes" id="UP001342314">
    <property type="component" value="Unassembled WGS sequence"/>
</dbReference>
<dbReference type="EMBL" id="BQKY01000016">
    <property type="protein sequence ID" value="GJN94012.1"/>
    <property type="molecule type" value="Genomic_DNA"/>
</dbReference>
<protein>
    <submittedName>
        <fullName evidence="1">Uncharacterized protein</fullName>
    </submittedName>
</protein>
<gene>
    <name evidence="1" type="ORF">Rhopal_007075-T1</name>
</gene>
<accession>A0AAV5GYA1</accession>
<name>A0AAV5GYA1_9BASI</name>
<evidence type="ECO:0000313" key="2">
    <source>
        <dbReference type="Proteomes" id="UP001342314"/>
    </source>
</evidence>
<keyword evidence="2" id="KW-1185">Reference proteome</keyword>
<reference evidence="1 2" key="1">
    <citation type="submission" date="2021-12" db="EMBL/GenBank/DDBJ databases">
        <title>High titer production of polyol ester of fatty acids by Rhodotorula paludigena BS15 towards product separation-free biomass refinery.</title>
        <authorList>
            <person name="Mano J."/>
            <person name="Ono H."/>
            <person name="Tanaka T."/>
            <person name="Naito K."/>
            <person name="Sushida H."/>
            <person name="Ike M."/>
            <person name="Tokuyasu K."/>
            <person name="Kitaoka M."/>
        </authorList>
    </citation>
    <scope>NUCLEOTIDE SEQUENCE [LARGE SCALE GENOMIC DNA]</scope>
    <source>
        <strain evidence="1 2">BS15</strain>
    </source>
</reference>
<comment type="caution">
    <text evidence="1">The sequence shown here is derived from an EMBL/GenBank/DDBJ whole genome shotgun (WGS) entry which is preliminary data.</text>
</comment>
<sequence>MGGHGMLALGAKATARERSVSAAQLAGRILVIDLFALVVGRICMDLGHAQELVQQTIFRLLESWSKVIVVLDGAIKPAKIARNTGQLQAHRNKPFDIQLGSHVYYSIYCAVYSLLAELGSERFDAYVARGEANVPAVDINPPDLSLAPLSSDELFVLAHSVDYPTHDELPTPQPQPPLPSSAFDVLVRDYDQIRGPTREFIHGIQSDGPHNFVVRVVDCGAALSAAADAVREHADLERAKKRTVRIADEKRPMYERMREDLRRIDLETSLCEEAAVFSEAVLGDERSAPKEGLIGPVTAAITYVVAKGDLNKAHELLVERQKTFGTMSDMLASILANCAWIALPSSAEFATTESLNSTGMSTLTYGYSTSPLAPAQRLLDKVLKVLGIDTTGSRPEDLWQAAEMLPLVQKGGFRILEDSEPASKRRRTGTSHFAQETSSAIASFASPFIGSGKPGDPFGLPFNMRLWTDAHCQAIGLDVGEEGDERRIFTASSSGAISDSSSKRVYAWDVGDEDEEEDVADETEGLSGALDDLRAESEAFLAAHAARALRHVAEVDATFDGRAKTVKDFASVVVAIISKHLETTPDCSAEAYEDRDVVSKARIVALDIAGRRVWSTQTVGIASGIISLFEDGGAHDAFSKHGFSRIVLADILARNDLVDTLNCSVASFVDAIARALDYPVLGRAGELARRATEVETAWLRSPALADFILKESGPDGGSALVKAVEIAENGSIAEAADSERLSAWLKDPASPAAIVSIRTTLGRLAHRPRFATDFSNATIKAGFTTADALKIAALEHGNGPSLAQAQSAKDVLRSLAPGQAVPVALVKQWRSERNMGGPRMVVRELVEDYLTRIEAVLEVTAQDRDAVFGGTFAFETAPVRGERAYWKSAEHPEVGRIPLPGEEDEPEGDFEGGMKLFAWLKTLEAGVQLSQAKIKAALIAAGFATGSWDRLEDLVVRARWSEVGGEGEPPEGEQAKELLLEGRAVLSPYKGSSKMMKRNWYPSGTSPDDVKPEVEVNAAAAKKAAKEANC</sequence>
<dbReference type="AlphaFoldDB" id="A0AAV5GYA1"/>
<evidence type="ECO:0000313" key="1">
    <source>
        <dbReference type="EMBL" id="GJN94012.1"/>
    </source>
</evidence>
<proteinExistence type="predicted"/>